<organism evidence="1 2">
    <name type="scientific">Cellulomonas avistercoris</name>
    <dbReference type="NCBI Taxonomy" id="2762242"/>
    <lineage>
        <taxon>Bacteria</taxon>
        <taxon>Bacillati</taxon>
        <taxon>Actinomycetota</taxon>
        <taxon>Actinomycetes</taxon>
        <taxon>Micrococcales</taxon>
        <taxon>Cellulomonadaceae</taxon>
        <taxon>Cellulomonas</taxon>
    </lineage>
</organism>
<dbReference type="RefSeq" id="WP_191781289.1">
    <property type="nucleotide sequence ID" value="NZ_JACSQV010000003.1"/>
</dbReference>
<dbReference type="PANTHER" id="PTHR37816">
    <property type="entry name" value="YALI0E33011P"/>
    <property type="match status" value="1"/>
</dbReference>
<evidence type="ECO:0000313" key="2">
    <source>
        <dbReference type="Proteomes" id="UP000604241"/>
    </source>
</evidence>
<name>A0ABR8QBJ2_9CELL</name>
<gene>
    <name evidence="1" type="ORF">H9657_05835</name>
</gene>
<keyword evidence="2" id="KW-1185">Reference proteome</keyword>
<reference evidence="1 2" key="1">
    <citation type="submission" date="2020-08" db="EMBL/GenBank/DDBJ databases">
        <title>A Genomic Blueprint of the Chicken Gut Microbiome.</title>
        <authorList>
            <person name="Gilroy R."/>
            <person name="Ravi A."/>
            <person name="Getino M."/>
            <person name="Pursley I."/>
            <person name="Horton D.L."/>
            <person name="Alikhan N.-F."/>
            <person name="Baker D."/>
            <person name="Gharbi K."/>
            <person name="Hall N."/>
            <person name="Watson M."/>
            <person name="Adriaenssens E.M."/>
            <person name="Foster-Nyarko E."/>
            <person name="Jarju S."/>
            <person name="Secka A."/>
            <person name="Antonio M."/>
            <person name="Oren A."/>
            <person name="Chaudhuri R."/>
            <person name="La Ragione R.M."/>
            <person name="Hildebrand F."/>
            <person name="Pallen M.J."/>
        </authorList>
    </citation>
    <scope>NUCLEOTIDE SEQUENCE [LARGE SCALE GENOMIC DNA]</scope>
    <source>
        <strain evidence="1 2">Sa3CUA2</strain>
    </source>
</reference>
<proteinExistence type="predicted"/>
<protein>
    <submittedName>
        <fullName evidence="1">Toxin</fullName>
    </submittedName>
</protein>
<dbReference type="EMBL" id="JACSQV010000003">
    <property type="protein sequence ID" value="MBD7917797.1"/>
    <property type="molecule type" value="Genomic_DNA"/>
</dbReference>
<dbReference type="InterPro" id="IPR052922">
    <property type="entry name" value="Cytidylate_Kinase-2"/>
</dbReference>
<accession>A0ABR8QBJ2</accession>
<dbReference type="SUPFAM" id="SSF52540">
    <property type="entry name" value="P-loop containing nucleoside triphosphate hydrolases"/>
    <property type="match status" value="1"/>
</dbReference>
<sequence length="176" mass="20414">MSRPPRRVRVVGTSGAGKTTFARRLARTLDAPYVELDEVFWGPGWVKRDPDDARSDLRARTAGGRWVTDGNWESRLDGVLDDADTVVWLDYPRRTVMSRVVRRALRRGLTREELWHGNRESLRNLVRRDPHENIVLWAWTNHPVLTQRYAAQADASHVLRLRSPREAERWLRTLGG</sequence>
<comment type="caution">
    <text evidence="1">The sequence shown here is derived from an EMBL/GenBank/DDBJ whole genome shotgun (WGS) entry which is preliminary data.</text>
</comment>
<dbReference type="Gene3D" id="3.40.50.300">
    <property type="entry name" value="P-loop containing nucleotide triphosphate hydrolases"/>
    <property type="match status" value="1"/>
</dbReference>
<dbReference type="InterPro" id="IPR027417">
    <property type="entry name" value="P-loop_NTPase"/>
</dbReference>
<evidence type="ECO:0000313" key="1">
    <source>
        <dbReference type="EMBL" id="MBD7917797.1"/>
    </source>
</evidence>
<dbReference type="PANTHER" id="PTHR37816:SF1">
    <property type="entry name" value="TOXIN"/>
    <property type="match status" value="1"/>
</dbReference>
<dbReference type="Proteomes" id="UP000604241">
    <property type="component" value="Unassembled WGS sequence"/>
</dbReference>